<evidence type="ECO:0000256" key="12">
    <source>
        <dbReference type="PROSITE-ProRule" id="PRU00409"/>
    </source>
</evidence>
<dbReference type="InterPro" id="IPR036897">
    <property type="entry name" value="CarbamoylP_synth_lsu_oligo_sf"/>
</dbReference>
<evidence type="ECO:0000313" key="15">
    <source>
        <dbReference type="EMBL" id="KAL0072706.1"/>
    </source>
</evidence>
<dbReference type="SUPFAM" id="SSF52440">
    <property type="entry name" value="PreATP-grasp domain"/>
    <property type="match status" value="2"/>
</dbReference>
<dbReference type="GO" id="GO:0004088">
    <property type="term" value="F:carbamoyl-phosphate synthase (glutamine-hydrolyzing) activity"/>
    <property type="evidence" value="ECO:0007669"/>
    <property type="project" value="UniProtKB-EC"/>
</dbReference>
<dbReference type="InterPro" id="IPR005483">
    <property type="entry name" value="CPSase_dom"/>
</dbReference>
<evidence type="ECO:0000256" key="11">
    <source>
        <dbReference type="ARBA" id="ARBA00047359"/>
    </source>
</evidence>
<evidence type="ECO:0000256" key="6">
    <source>
        <dbReference type="ARBA" id="ARBA00044031"/>
    </source>
</evidence>
<keyword evidence="16" id="KW-1185">Reference proteome</keyword>
<comment type="subunit">
    <text evidence="6">Heterodimer composed of 2 chains; the small (or glutamine) chain promotes the hydrolysis of glutamine to ammonia, which is used by the large (or ammonia) chain to synthesize carbamoyl phosphate.</text>
</comment>
<dbReference type="PROSITE" id="PS00867">
    <property type="entry name" value="CPSASE_2"/>
    <property type="match status" value="2"/>
</dbReference>
<accession>A0ABR3AH39</accession>
<organism evidence="15 16">
    <name type="scientific">Marasmius tenuissimus</name>
    <dbReference type="NCBI Taxonomy" id="585030"/>
    <lineage>
        <taxon>Eukaryota</taxon>
        <taxon>Fungi</taxon>
        <taxon>Dikarya</taxon>
        <taxon>Basidiomycota</taxon>
        <taxon>Agaricomycotina</taxon>
        <taxon>Agaricomycetes</taxon>
        <taxon>Agaricomycetidae</taxon>
        <taxon>Agaricales</taxon>
        <taxon>Marasmiineae</taxon>
        <taxon>Marasmiaceae</taxon>
        <taxon>Marasmius</taxon>
    </lineage>
</organism>
<dbReference type="SUPFAM" id="SSF52335">
    <property type="entry name" value="Methylglyoxal synthase-like"/>
    <property type="match status" value="1"/>
</dbReference>
<keyword evidence="2 15" id="KW-0436">Ligase</keyword>
<feature type="domain" description="ATP-grasp" evidence="13">
    <location>
        <begin position="745"/>
        <end position="941"/>
    </location>
</feature>
<evidence type="ECO:0000256" key="5">
    <source>
        <dbReference type="ARBA" id="ARBA00022840"/>
    </source>
</evidence>
<sequence length="1162" mass="127513">MSLLRLQSSWKRQATSLFTRSFHRSSVARSPLTPSNPLRAVAAPAVGSYAPKDGEHVLSSPSELARKISAKVLPKLPRPDVQKVVVVGSGGLSIGQAGEFDYSGSQALKALSEEGVEAVLINPNIATWQTSHQLASEVYFLPITADYVAYVLEKERPDGILLTFGGQSALNVGIALDKMGVLERLGIQVLGTPIRTLEVSEDRDLFVQALKEIDIPVAQSTAVSSVNAALAAAEEIGYPVILRSAFTLGGLGSGFANNPDELRDLSAKSLSLSPQVLIERSMKGWKELEYEVVRDGADNTIICCNMENFDPLGTHTGDSIVVAPSQTLPDDEYHMLRSAALKTIRHLGVVGECNIQYALNPTSREYCVIEVNARLSRSSALASKATGYPLAYTAAKIALGYTLPELPNAVTKTTTACFEPSLDYIVTKIPKWDLAKFSSQVNREVGSAMKSVGEVMAIGRTFEESLQKAIRQVDPRWKGFEAYIEPEDLDRALTRPTDMRLFAIAYAMYNKGYTVDRLHDLTKIDKWYLYKIDNIVQTRHALKEAGSLDKITPELMTRAKRMGFADAQIADLISSTEDSVRASRKSMGITPFVKRIDTLAAEYPAHTNYLYTTYNASEHDVEFNEHGTMVLGSGVYRIGSSVEFDWCAVTCARKLRDMGKRTIMINYNPETVSTDFDEADRLYFEELGFERVMDIYELEQAQGTIVSVGGQLPQNIALRLKNSGVNVLGTDPQQIDNAEDRHKFSSVLDSIGIDQPEWAEVSTVTDAKAFADRVGYPVLIRPSYVLSGAAMNVVYQEADLEYKLSAAASVSPLHPVVITKFIDGAQEIDVDAVAHNGKLLIHAVSEHVENAGVHSGDATLVLPPFSLDANDMSRLKTIAEKVATAFEISGPFNMQIIRQPATEGEAPLKVIECNLRASRSFPFVSKVLGHNFVETATTAIVGQDVPEPVDLMAQERDYVSIKVAQFSWTRLGGADPFLGVEMASTGEVASFGKDVHEAYWASLLSTTGFRVPEAGSGVLLGGDLSKPEMVTVAKQLFGLGFKLYCSSPAVEEFLNDIPYISAKRIFFPTKDKRKLREVFDEYNIQCVINLANSRATSFTDEDYVARRNAVDFGLPLLNNARNAQLFVESLAKKIPQGGLKRYTEGRIPSEVRSWREFVGKRA</sequence>
<dbReference type="PROSITE" id="PS00866">
    <property type="entry name" value="CPSASE_1"/>
    <property type="match status" value="2"/>
</dbReference>
<dbReference type="SUPFAM" id="SSF48108">
    <property type="entry name" value="Carbamoyl phosphate synthetase, large subunit connection domain"/>
    <property type="match status" value="1"/>
</dbReference>
<evidence type="ECO:0000313" key="16">
    <source>
        <dbReference type="Proteomes" id="UP001437256"/>
    </source>
</evidence>
<dbReference type="PRINTS" id="PR00098">
    <property type="entry name" value="CPSASE"/>
</dbReference>
<dbReference type="InterPro" id="IPR011607">
    <property type="entry name" value="MGS-like_dom"/>
</dbReference>
<dbReference type="SMART" id="SM01096">
    <property type="entry name" value="CPSase_L_D3"/>
    <property type="match status" value="1"/>
</dbReference>
<dbReference type="InterPro" id="IPR016185">
    <property type="entry name" value="PreATP-grasp_dom_sf"/>
</dbReference>
<feature type="domain" description="MGS-like" evidence="14">
    <location>
        <begin position="1009"/>
        <end position="1162"/>
    </location>
</feature>
<dbReference type="PANTHER" id="PTHR11405">
    <property type="entry name" value="CARBAMOYLTRANSFERASE FAMILY MEMBER"/>
    <property type="match status" value="1"/>
</dbReference>
<evidence type="ECO:0000256" key="3">
    <source>
        <dbReference type="ARBA" id="ARBA00022737"/>
    </source>
</evidence>
<comment type="pathway">
    <text evidence="1">Amino-acid biosynthesis; L-arginine biosynthesis; carbamoyl phosphate from bicarbonate: step 1/1.</text>
</comment>
<protein>
    <recommendedName>
        <fullName evidence="7">carbamoyl-phosphate synthase (ammonia)</fullName>
        <ecNumber evidence="7">6.3.4.16</ecNumber>
    </recommendedName>
    <alternativeName>
        <fullName evidence="9">Ammonium-dependent carbamoyl phosphate synthetase</fullName>
    </alternativeName>
    <alternativeName>
        <fullName evidence="8">Arginine-specific carbamoyl phosphate synthetase, ammonia chain</fullName>
    </alternativeName>
    <alternativeName>
        <fullName evidence="10">Glutamine-dependent carbamoyl phosphate synthetase</fullName>
    </alternativeName>
</protein>
<dbReference type="InterPro" id="IPR011761">
    <property type="entry name" value="ATP-grasp"/>
</dbReference>
<keyword evidence="4 12" id="KW-0547">Nucleotide-binding</keyword>
<dbReference type="Gene3D" id="3.30.1490.20">
    <property type="entry name" value="ATP-grasp fold, A domain"/>
    <property type="match status" value="1"/>
</dbReference>
<dbReference type="Pfam" id="PF25596">
    <property type="entry name" value="CPSase_L_D1"/>
    <property type="match status" value="2"/>
</dbReference>
<dbReference type="NCBIfam" id="NF003671">
    <property type="entry name" value="PRK05294.1"/>
    <property type="match status" value="1"/>
</dbReference>
<dbReference type="PROSITE" id="PS50975">
    <property type="entry name" value="ATP_GRASP"/>
    <property type="match status" value="2"/>
</dbReference>
<dbReference type="Pfam" id="PF02786">
    <property type="entry name" value="CPSase_L_D2"/>
    <property type="match status" value="2"/>
</dbReference>
<proteinExistence type="predicted"/>
<evidence type="ECO:0000256" key="8">
    <source>
        <dbReference type="ARBA" id="ARBA00044249"/>
    </source>
</evidence>
<gene>
    <name evidence="15" type="primary">CPA2</name>
    <name evidence="15" type="ORF">AAF712_000469</name>
</gene>
<keyword evidence="3" id="KW-0677">Repeat</keyword>
<dbReference type="InterPro" id="IPR005480">
    <property type="entry name" value="CPSase_lsu_oligo"/>
</dbReference>
<evidence type="ECO:0000256" key="4">
    <source>
        <dbReference type="ARBA" id="ARBA00022741"/>
    </source>
</evidence>
<evidence type="ECO:0000256" key="9">
    <source>
        <dbReference type="ARBA" id="ARBA00044318"/>
    </source>
</evidence>
<dbReference type="NCBIfam" id="TIGR01369">
    <property type="entry name" value="CPSaseII_lrg"/>
    <property type="match status" value="1"/>
</dbReference>
<name>A0ABR3AH39_9AGAR</name>
<evidence type="ECO:0000256" key="2">
    <source>
        <dbReference type="ARBA" id="ARBA00022598"/>
    </source>
</evidence>
<dbReference type="PROSITE" id="PS51855">
    <property type="entry name" value="MGS"/>
    <property type="match status" value="1"/>
</dbReference>
<evidence type="ECO:0000256" key="10">
    <source>
        <dbReference type="ARBA" id="ARBA00044334"/>
    </source>
</evidence>
<reference evidence="15 16" key="1">
    <citation type="submission" date="2024-05" db="EMBL/GenBank/DDBJ databases">
        <title>A draft genome resource for the thread blight pathogen Marasmius tenuissimus strain MS-2.</title>
        <authorList>
            <person name="Yulfo-Soto G.E."/>
            <person name="Baruah I.K."/>
            <person name="Amoako-Attah I."/>
            <person name="Bukari Y."/>
            <person name="Meinhardt L.W."/>
            <person name="Bailey B.A."/>
            <person name="Cohen S.P."/>
        </authorList>
    </citation>
    <scope>NUCLEOTIDE SEQUENCE [LARGE SCALE GENOMIC DNA]</scope>
    <source>
        <strain evidence="15 16">MS-2</strain>
    </source>
</reference>
<dbReference type="Gene3D" id="3.40.50.1380">
    <property type="entry name" value="Methylglyoxal synthase-like domain"/>
    <property type="match status" value="1"/>
</dbReference>
<dbReference type="InterPro" id="IPR005479">
    <property type="entry name" value="CPAse_ATP-bd"/>
</dbReference>
<dbReference type="Gene3D" id="3.30.470.20">
    <property type="entry name" value="ATP-grasp fold, B domain"/>
    <property type="match status" value="2"/>
</dbReference>
<dbReference type="Gene3D" id="3.40.50.20">
    <property type="match status" value="2"/>
</dbReference>
<feature type="domain" description="ATP-grasp" evidence="13">
    <location>
        <begin position="207"/>
        <end position="399"/>
    </location>
</feature>
<evidence type="ECO:0000256" key="1">
    <source>
        <dbReference type="ARBA" id="ARBA00005077"/>
    </source>
</evidence>
<evidence type="ECO:0000259" key="13">
    <source>
        <dbReference type="PROSITE" id="PS50975"/>
    </source>
</evidence>
<dbReference type="InterPro" id="IPR036914">
    <property type="entry name" value="MGS-like_dom_sf"/>
</dbReference>
<dbReference type="EC" id="6.3.4.16" evidence="7"/>
<dbReference type="InterPro" id="IPR006275">
    <property type="entry name" value="CPSase_lsu"/>
</dbReference>
<dbReference type="Gene3D" id="1.10.1030.10">
    <property type="entry name" value="Carbamoyl-phosphate synthetase, large subunit oligomerisation domain"/>
    <property type="match status" value="1"/>
</dbReference>
<dbReference type="Pfam" id="PF02787">
    <property type="entry name" value="CPSase_L_D3"/>
    <property type="match status" value="1"/>
</dbReference>
<evidence type="ECO:0000256" key="7">
    <source>
        <dbReference type="ARBA" id="ARBA00044063"/>
    </source>
</evidence>
<comment type="caution">
    <text evidence="15">The sequence shown here is derived from an EMBL/GenBank/DDBJ whole genome shotgun (WGS) entry which is preliminary data.</text>
</comment>
<dbReference type="NCBIfam" id="NF009455">
    <property type="entry name" value="PRK12815.1"/>
    <property type="match status" value="1"/>
</dbReference>
<keyword evidence="5 12" id="KW-0067">ATP-binding</keyword>
<dbReference type="InterPro" id="IPR013815">
    <property type="entry name" value="ATP_grasp_subdomain_1"/>
</dbReference>
<dbReference type="InterPro" id="IPR058047">
    <property type="entry name" value="CPSase_preATP-grasp"/>
</dbReference>
<evidence type="ECO:0000259" key="14">
    <source>
        <dbReference type="PROSITE" id="PS51855"/>
    </source>
</evidence>
<dbReference type="EMBL" id="JBBXMP010000001">
    <property type="protein sequence ID" value="KAL0072706.1"/>
    <property type="molecule type" value="Genomic_DNA"/>
</dbReference>
<comment type="catalytic activity">
    <reaction evidence="11">
        <text>hydrogencarbonate + NH4(+) + 2 ATP = carbamoyl phosphate + 2 ADP + phosphate + 2 H(+)</text>
        <dbReference type="Rhea" id="RHEA:18029"/>
        <dbReference type="ChEBI" id="CHEBI:15378"/>
        <dbReference type="ChEBI" id="CHEBI:17544"/>
        <dbReference type="ChEBI" id="CHEBI:28938"/>
        <dbReference type="ChEBI" id="CHEBI:30616"/>
        <dbReference type="ChEBI" id="CHEBI:43474"/>
        <dbReference type="ChEBI" id="CHEBI:58228"/>
        <dbReference type="ChEBI" id="CHEBI:456216"/>
        <dbReference type="EC" id="6.3.4.16"/>
    </reaction>
</comment>
<dbReference type="PANTHER" id="PTHR11405:SF53">
    <property type="entry name" value="CARBAMOYL-PHOSPHATE SYNTHASE [AMMONIA], MITOCHONDRIAL"/>
    <property type="match status" value="1"/>
</dbReference>
<dbReference type="SUPFAM" id="SSF56059">
    <property type="entry name" value="Glutathione synthetase ATP-binding domain-like"/>
    <property type="match status" value="2"/>
</dbReference>
<dbReference type="Proteomes" id="UP001437256">
    <property type="component" value="Unassembled WGS sequence"/>
</dbReference>